<dbReference type="GO" id="GO:0005829">
    <property type="term" value="C:cytosol"/>
    <property type="evidence" value="ECO:0007669"/>
    <property type="project" value="TreeGrafter"/>
</dbReference>
<protein>
    <submittedName>
        <fullName evidence="7">LysR family transcriptional regulator</fullName>
    </submittedName>
</protein>
<accession>A0A250DD36</accession>
<evidence type="ECO:0000259" key="6">
    <source>
        <dbReference type="PROSITE" id="PS50931"/>
    </source>
</evidence>
<evidence type="ECO:0000313" key="7">
    <source>
        <dbReference type="EMBL" id="ATA51903.1"/>
    </source>
</evidence>
<dbReference type="InterPro" id="IPR050950">
    <property type="entry name" value="HTH-type_LysR_regulators"/>
</dbReference>
<dbReference type="SUPFAM" id="SSF53850">
    <property type="entry name" value="Periplasmic binding protein-like II"/>
    <property type="match status" value="1"/>
</dbReference>
<comment type="similarity">
    <text evidence="1">Belongs to the LysR transcriptional regulatory family.</text>
</comment>
<dbReference type="EMBL" id="CP023284">
    <property type="protein sequence ID" value="ATA51903.1"/>
    <property type="molecule type" value="Genomic_DNA"/>
</dbReference>
<evidence type="ECO:0000256" key="4">
    <source>
        <dbReference type="ARBA" id="ARBA00023163"/>
    </source>
</evidence>
<dbReference type="GO" id="GO:0003700">
    <property type="term" value="F:DNA-binding transcription factor activity"/>
    <property type="evidence" value="ECO:0007669"/>
    <property type="project" value="InterPro"/>
</dbReference>
<evidence type="ECO:0000256" key="2">
    <source>
        <dbReference type="ARBA" id="ARBA00023015"/>
    </source>
</evidence>
<dbReference type="Gene3D" id="3.40.190.290">
    <property type="match status" value="1"/>
</dbReference>
<keyword evidence="3" id="KW-0238">DNA-binding</keyword>
<dbReference type="Proteomes" id="UP000217154">
    <property type="component" value="Chromosome"/>
</dbReference>
<dbReference type="InterPro" id="IPR000847">
    <property type="entry name" value="LysR_HTH_N"/>
</dbReference>
<dbReference type="AlphaFoldDB" id="A0A250DD36"/>
<evidence type="ECO:0000256" key="3">
    <source>
        <dbReference type="ARBA" id="ARBA00023125"/>
    </source>
</evidence>
<dbReference type="PANTHER" id="PTHR30419:SF8">
    <property type="entry name" value="NITROGEN ASSIMILATION TRANSCRIPTIONAL ACTIVATOR-RELATED"/>
    <property type="match status" value="1"/>
</dbReference>
<dbReference type="Pfam" id="PF00126">
    <property type="entry name" value="HTH_1"/>
    <property type="match status" value="1"/>
</dbReference>
<dbReference type="RefSeq" id="WP_095743097.1">
    <property type="nucleotide sequence ID" value="NZ_CP023284.1"/>
</dbReference>
<feature type="domain" description="HTH lysR-type" evidence="6">
    <location>
        <begin position="5"/>
        <end position="62"/>
    </location>
</feature>
<evidence type="ECO:0000256" key="5">
    <source>
        <dbReference type="SAM" id="MobiDB-lite"/>
    </source>
</evidence>
<dbReference type="InterPro" id="IPR005119">
    <property type="entry name" value="LysR_subst-bd"/>
</dbReference>
<reference evidence="7 8" key="1">
    <citation type="submission" date="2017-09" db="EMBL/GenBank/DDBJ databases">
        <title>The diverse metabolic capabilities of V. boronicumulans make it an excellent choice for continued studies on novel biodegradation.</title>
        <authorList>
            <person name="Sun S."/>
        </authorList>
    </citation>
    <scope>NUCLEOTIDE SEQUENCE [LARGE SCALE GENOMIC DNA]</scope>
    <source>
        <strain evidence="7 8">J1</strain>
    </source>
</reference>
<dbReference type="InterPro" id="IPR036390">
    <property type="entry name" value="WH_DNA-bd_sf"/>
</dbReference>
<dbReference type="KEGG" id="vbo:CKY39_00670"/>
<dbReference type="PROSITE" id="PS50931">
    <property type="entry name" value="HTH_LYSR"/>
    <property type="match status" value="1"/>
</dbReference>
<name>A0A250DD36_9BURK</name>
<gene>
    <name evidence="7" type="ORF">CKY39_00670</name>
</gene>
<dbReference type="Gene3D" id="1.10.10.10">
    <property type="entry name" value="Winged helix-like DNA-binding domain superfamily/Winged helix DNA-binding domain"/>
    <property type="match status" value="1"/>
</dbReference>
<dbReference type="SUPFAM" id="SSF46785">
    <property type="entry name" value="Winged helix' DNA-binding domain"/>
    <property type="match status" value="1"/>
</dbReference>
<dbReference type="InterPro" id="IPR036388">
    <property type="entry name" value="WH-like_DNA-bd_sf"/>
</dbReference>
<organism evidence="7 8">
    <name type="scientific">Variovorax boronicumulans</name>
    <dbReference type="NCBI Taxonomy" id="436515"/>
    <lineage>
        <taxon>Bacteria</taxon>
        <taxon>Pseudomonadati</taxon>
        <taxon>Pseudomonadota</taxon>
        <taxon>Betaproteobacteria</taxon>
        <taxon>Burkholderiales</taxon>
        <taxon>Comamonadaceae</taxon>
        <taxon>Variovorax</taxon>
    </lineage>
</organism>
<proteinExistence type="inferred from homology"/>
<keyword evidence="4" id="KW-0804">Transcription</keyword>
<dbReference type="PANTHER" id="PTHR30419">
    <property type="entry name" value="HTH-TYPE TRANSCRIPTIONAL REGULATOR YBHD"/>
    <property type="match status" value="1"/>
</dbReference>
<evidence type="ECO:0000256" key="1">
    <source>
        <dbReference type="ARBA" id="ARBA00009437"/>
    </source>
</evidence>
<feature type="region of interest" description="Disordered" evidence="5">
    <location>
        <begin position="306"/>
        <end position="327"/>
    </location>
</feature>
<keyword evidence="2" id="KW-0805">Transcription regulation</keyword>
<dbReference type="GO" id="GO:0003677">
    <property type="term" value="F:DNA binding"/>
    <property type="evidence" value="ECO:0007669"/>
    <property type="project" value="UniProtKB-KW"/>
</dbReference>
<sequence>MDDKLDTRRVRYFMQVLDSGSVRGAADVLDMDPSAVSRAIGILETECGLPLLERHGRGVVPTDAGQLLAGYVRRQQGQKQHLLAQMDSIRKIESGHIDIVAGEGYVDWLMRHSLRIFMASHPKITVNLDVASTDEIVRRVIEERAHIGMLFQPPKDERLTSHQSHAQPIQAMVLGSHPLAQLDRPLKLADLLPYPGATLHRNFGVRQHIEAAEISEGVRLPALLTTTSFSALGHFVSAGLGYTLGTRISLTPNADHPALVELPMKNPLLSQGRSHIVSRHGRLLPPAAATLLRQVVADMKRYADSIAGTGTGAGKPRASTRGRGATG</sequence>
<evidence type="ECO:0000313" key="8">
    <source>
        <dbReference type="Proteomes" id="UP000217154"/>
    </source>
</evidence>
<dbReference type="Pfam" id="PF03466">
    <property type="entry name" value="LysR_substrate"/>
    <property type="match status" value="1"/>
</dbReference>